<organism evidence="1 2">
    <name type="scientific">Ignelater luminosus</name>
    <name type="common">Cucubano</name>
    <name type="synonym">Pyrophorus luminosus</name>
    <dbReference type="NCBI Taxonomy" id="2038154"/>
    <lineage>
        <taxon>Eukaryota</taxon>
        <taxon>Metazoa</taxon>
        <taxon>Ecdysozoa</taxon>
        <taxon>Arthropoda</taxon>
        <taxon>Hexapoda</taxon>
        <taxon>Insecta</taxon>
        <taxon>Pterygota</taxon>
        <taxon>Neoptera</taxon>
        <taxon>Endopterygota</taxon>
        <taxon>Coleoptera</taxon>
        <taxon>Polyphaga</taxon>
        <taxon>Elateriformia</taxon>
        <taxon>Elateroidea</taxon>
        <taxon>Elateridae</taxon>
        <taxon>Agrypninae</taxon>
        <taxon>Pyrophorini</taxon>
        <taxon>Ignelater</taxon>
    </lineage>
</organism>
<evidence type="ECO:0000313" key="1">
    <source>
        <dbReference type="EMBL" id="KAF2901334.1"/>
    </source>
</evidence>
<proteinExistence type="predicted"/>
<accession>A0A8K0GIN4</accession>
<reference evidence="1" key="1">
    <citation type="submission" date="2019-08" db="EMBL/GenBank/DDBJ databases">
        <title>The genome of the North American firefly Photinus pyralis.</title>
        <authorList>
            <consortium name="Photinus pyralis genome working group"/>
            <person name="Fallon T.R."/>
            <person name="Sander Lower S.E."/>
            <person name="Weng J.-K."/>
        </authorList>
    </citation>
    <scope>NUCLEOTIDE SEQUENCE</scope>
    <source>
        <strain evidence="1">TRF0915ILg1</strain>
        <tissue evidence="1">Whole body</tissue>
    </source>
</reference>
<keyword evidence="2" id="KW-1185">Reference proteome</keyword>
<comment type="caution">
    <text evidence="1">The sequence shown here is derived from an EMBL/GenBank/DDBJ whole genome shotgun (WGS) entry which is preliminary data.</text>
</comment>
<dbReference type="AlphaFoldDB" id="A0A8K0GIN4"/>
<protein>
    <submittedName>
        <fullName evidence="1">Uncharacterized protein</fullName>
    </submittedName>
</protein>
<dbReference type="OrthoDB" id="6773102at2759"/>
<dbReference type="EMBL" id="VTPC01001700">
    <property type="protein sequence ID" value="KAF2901334.1"/>
    <property type="molecule type" value="Genomic_DNA"/>
</dbReference>
<name>A0A8K0GIN4_IGNLU</name>
<gene>
    <name evidence="1" type="ORF">ILUMI_04851</name>
</gene>
<evidence type="ECO:0000313" key="2">
    <source>
        <dbReference type="Proteomes" id="UP000801492"/>
    </source>
</evidence>
<dbReference type="Proteomes" id="UP000801492">
    <property type="component" value="Unassembled WGS sequence"/>
</dbReference>
<sequence length="164" mass="19414">MKEIRRLRDNLVLKHSIRFLPNSGRNLMAKLQENSCSGVDEEYMETTAVKLCKISKEYLEQWTLLCEELQIYEWANLTKITTWEEIQTVIDELIEKDLLIFYLPDERTLKCGEECDTKFYNCRKRACRIVQCGVERQHVASWTENRAAVFARKFLHDLRSEVCG</sequence>